<dbReference type="InterPro" id="IPR036770">
    <property type="entry name" value="Ankyrin_rpt-contain_sf"/>
</dbReference>
<dbReference type="Gene3D" id="1.25.40.20">
    <property type="entry name" value="Ankyrin repeat-containing domain"/>
    <property type="match status" value="1"/>
</dbReference>
<feature type="repeat" description="ANK" evidence="1">
    <location>
        <begin position="361"/>
        <end position="394"/>
    </location>
</feature>
<dbReference type="AlphaFoldDB" id="A0A5C8D624"/>
<dbReference type="InterPro" id="IPR004518">
    <property type="entry name" value="MazG-like_dom"/>
</dbReference>
<keyword evidence="2" id="KW-0175">Coiled coil</keyword>
<dbReference type="SUPFAM" id="SSF48403">
    <property type="entry name" value="Ankyrin repeat"/>
    <property type="match status" value="1"/>
</dbReference>
<dbReference type="Pfam" id="PF12796">
    <property type="entry name" value="Ank_2"/>
    <property type="match status" value="1"/>
</dbReference>
<dbReference type="EMBL" id="SAXU01000001">
    <property type="protein sequence ID" value="TXJ20666.1"/>
    <property type="molecule type" value="Genomic_DNA"/>
</dbReference>
<dbReference type="GO" id="GO:0006203">
    <property type="term" value="P:dGTP catabolic process"/>
    <property type="evidence" value="ECO:0007669"/>
    <property type="project" value="TreeGrafter"/>
</dbReference>
<dbReference type="PRINTS" id="PR01415">
    <property type="entry name" value="ANKYRIN"/>
</dbReference>
<dbReference type="NCBIfam" id="TIGR00444">
    <property type="entry name" value="mazG"/>
    <property type="match status" value="1"/>
</dbReference>
<dbReference type="SMART" id="SM00248">
    <property type="entry name" value="ANK"/>
    <property type="match status" value="2"/>
</dbReference>
<organism evidence="4 5">
    <name type="scientific">Brachyspira aalborgi</name>
    <dbReference type="NCBI Taxonomy" id="29522"/>
    <lineage>
        <taxon>Bacteria</taxon>
        <taxon>Pseudomonadati</taxon>
        <taxon>Spirochaetota</taxon>
        <taxon>Spirochaetia</taxon>
        <taxon>Brachyspirales</taxon>
        <taxon>Brachyspiraceae</taxon>
        <taxon>Brachyspira</taxon>
    </lineage>
</organism>
<dbReference type="GO" id="GO:0046061">
    <property type="term" value="P:dATP catabolic process"/>
    <property type="evidence" value="ECO:0007669"/>
    <property type="project" value="TreeGrafter"/>
</dbReference>
<dbReference type="FunFam" id="1.10.287.1080:FF:000001">
    <property type="entry name" value="Nucleoside triphosphate pyrophosphohydrolase"/>
    <property type="match status" value="1"/>
</dbReference>
<dbReference type="SUPFAM" id="SSF101386">
    <property type="entry name" value="all-alpha NTP pyrophosphatases"/>
    <property type="match status" value="2"/>
</dbReference>
<dbReference type="Proteomes" id="UP000324638">
    <property type="component" value="Unassembled WGS sequence"/>
</dbReference>
<keyword evidence="1" id="KW-0040">ANK repeat</keyword>
<dbReference type="PROSITE" id="PS50297">
    <property type="entry name" value="ANK_REP_REGION"/>
    <property type="match status" value="2"/>
</dbReference>
<feature type="domain" description="NTP pyrophosphohydrolase MazG-like" evidence="3">
    <location>
        <begin position="26"/>
        <end position="99"/>
    </location>
</feature>
<feature type="coiled-coil region" evidence="2">
    <location>
        <begin position="161"/>
        <end position="188"/>
    </location>
</feature>
<dbReference type="Gene3D" id="1.10.287.1080">
    <property type="entry name" value="MazG-like"/>
    <property type="match status" value="2"/>
</dbReference>
<sequence length="418" mass="48540">MQSFEELISIVKKLRGENGCAWDKVQTFDSLIPCFLEESYEVVDGISKRDYKNIKEELGDVLLHIVFFSELANDENKFNIDEVIKNINEKLIRRHPHVFGESNIKDVDGILKQWDEIKKEEKAEKENKNYKSVLDDIPNSLPVMERAYKLMKRAASVGFEYKNADDSLKKVEEEFLEVKEAYNESKENNNKEHLEEEIGDLIMTILDFARMNKINPVNSLIKTNNKFIRRFNYVEEKANEQNKNLADMTLEEMDLLWNECKINEYKLKGEIITMKKVSPNKKYTLFDLLKIIIDKRYETKITSQEHINALLEAINRSSKADIIYKNENKLTCLHLAVQIGSADIVKALIEKGADVNAITDRGVTPLHLAIVKKQPEEIIKVLIENGADYNVKEANFSAMELAKLMDVDYMHLFYKDKE</sequence>
<keyword evidence="4" id="KW-0378">Hydrolase</keyword>
<dbReference type="GO" id="GO:0046052">
    <property type="term" value="P:UTP catabolic process"/>
    <property type="evidence" value="ECO:0007669"/>
    <property type="project" value="TreeGrafter"/>
</dbReference>
<dbReference type="GO" id="GO:0046081">
    <property type="term" value="P:dUTP catabolic process"/>
    <property type="evidence" value="ECO:0007669"/>
    <property type="project" value="TreeGrafter"/>
</dbReference>
<dbReference type="PANTHER" id="PTHR30522:SF0">
    <property type="entry name" value="NUCLEOSIDE TRIPHOSPHATE PYROPHOSPHOHYDROLASE"/>
    <property type="match status" value="1"/>
</dbReference>
<dbReference type="CDD" id="cd11529">
    <property type="entry name" value="NTP-PPase_MazG_Cterm"/>
    <property type="match status" value="1"/>
</dbReference>
<feature type="domain" description="NTP pyrophosphohydrolase MazG-like" evidence="3">
    <location>
        <begin position="168"/>
        <end position="233"/>
    </location>
</feature>
<gene>
    <name evidence="4" type="ORF">EPJ79_05855</name>
</gene>
<dbReference type="CDD" id="cd11528">
    <property type="entry name" value="NTP-PPase_MazG_Nterm"/>
    <property type="match status" value="1"/>
</dbReference>
<dbReference type="InterPro" id="IPR048015">
    <property type="entry name" value="NTP-PPase_MazG-like_N"/>
</dbReference>
<evidence type="ECO:0000256" key="2">
    <source>
        <dbReference type="SAM" id="Coils"/>
    </source>
</evidence>
<protein>
    <submittedName>
        <fullName evidence="4">Nucleoside triphosphate pyrophosphohydrolase</fullName>
        <ecNumber evidence="4">3.6.1.9</ecNumber>
    </submittedName>
</protein>
<proteinExistence type="predicted"/>
<evidence type="ECO:0000256" key="1">
    <source>
        <dbReference type="PROSITE-ProRule" id="PRU00023"/>
    </source>
</evidence>
<evidence type="ECO:0000313" key="5">
    <source>
        <dbReference type="Proteomes" id="UP000324638"/>
    </source>
</evidence>
<name>A0A5C8D624_9SPIR</name>
<dbReference type="InterPro" id="IPR002110">
    <property type="entry name" value="Ankyrin_rpt"/>
</dbReference>
<dbReference type="PANTHER" id="PTHR30522">
    <property type="entry name" value="NUCLEOSIDE TRIPHOSPHATE PYROPHOSPHOHYDROLASE"/>
    <property type="match status" value="1"/>
</dbReference>
<dbReference type="GO" id="GO:0046047">
    <property type="term" value="P:TTP catabolic process"/>
    <property type="evidence" value="ECO:0007669"/>
    <property type="project" value="TreeGrafter"/>
</dbReference>
<evidence type="ECO:0000313" key="4">
    <source>
        <dbReference type="EMBL" id="TXJ20666.1"/>
    </source>
</evidence>
<dbReference type="NCBIfam" id="NF007113">
    <property type="entry name" value="PRK09562.1"/>
    <property type="match status" value="1"/>
</dbReference>
<dbReference type="EC" id="3.6.1.9" evidence="4"/>
<reference evidence="4 5" key="1">
    <citation type="journal article" date="1992" name="Lakartidningen">
        <title>[Penicillin V and not amoxicillin is the first choice preparation in acute otitis].</title>
        <authorList>
            <person name="Kamme C."/>
            <person name="Lundgren K."/>
            <person name="Prellner K."/>
        </authorList>
    </citation>
    <scope>NUCLEOTIDE SEQUENCE [LARGE SCALE GENOMIC DNA]</scope>
    <source>
        <strain evidence="4 5">513A</strain>
    </source>
</reference>
<dbReference type="Pfam" id="PF03819">
    <property type="entry name" value="MazG"/>
    <property type="match status" value="2"/>
</dbReference>
<dbReference type="InterPro" id="IPR048011">
    <property type="entry name" value="NTP-PPase_MazG-like_C"/>
</dbReference>
<accession>A0A5C8D624</accession>
<dbReference type="PROSITE" id="PS50088">
    <property type="entry name" value="ANK_REPEAT"/>
    <property type="match status" value="2"/>
</dbReference>
<dbReference type="InterPro" id="IPR011551">
    <property type="entry name" value="NTP_PyrPHydrolase_MazG"/>
</dbReference>
<dbReference type="GO" id="GO:0046076">
    <property type="term" value="P:dTTP catabolic process"/>
    <property type="evidence" value="ECO:0007669"/>
    <property type="project" value="TreeGrafter"/>
</dbReference>
<feature type="repeat" description="ANK" evidence="1">
    <location>
        <begin position="328"/>
        <end position="360"/>
    </location>
</feature>
<comment type="caution">
    <text evidence="4">The sequence shown here is derived from an EMBL/GenBank/DDBJ whole genome shotgun (WGS) entry which is preliminary data.</text>
</comment>
<evidence type="ECO:0000259" key="3">
    <source>
        <dbReference type="Pfam" id="PF03819"/>
    </source>
</evidence>
<dbReference type="GO" id="GO:0047429">
    <property type="term" value="F:nucleoside triphosphate diphosphatase activity"/>
    <property type="evidence" value="ECO:0007669"/>
    <property type="project" value="UniProtKB-EC"/>
</dbReference>
<dbReference type="GO" id="GO:0006950">
    <property type="term" value="P:response to stress"/>
    <property type="evidence" value="ECO:0007669"/>
    <property type="project" value="UniProtKB-ARBA"/>
</dbReference>